<dbReference type="Proteomes" id="UP001327027">
    <property type="component" value="Unassembled WGS sequence"/>
</dbReference>
<evidence type="ECO:0000256" key="2">
    <source>
        <dbReference type="ARBA" id="ARBA00004818"/>
    </source>
</evidence>
<comment type="catalytic activity">
    <reaction evidence="1">
        <text>2-phosphoglycolate + H2O = glycolate + phosphate</text>
        <dbReference type="Rhea" id="RHEA:14369"/>
        <dbReference type="ChEBI" id="CHEBI:15377"/>
        <dbReference type="ChEBI" id="CHEBI:29805"/>
        <dbReference type="ChEBI" id="CHEBI:43474"/>
        <dbReference type="ChEBI" id="CHEBI:58033"/>
        <dbReference type="EC" id="3.1.3.18"/>
    </reaction>
</comment>
<dbReference type="InterPro" id="IPR023198">
    <property type="entry name" value="PGP-like_dom2"/>
</dbReference>
<comment type="similarity">
    <text evidence="3">Belongs to the HAD-like hydrolase superfamily. CbbY/CbbZ/Gph/YieH family.</text>
</comment>
<organism evidence="5 6">
    <name type="scientific">Aquimarina gracilis</name>
    <dbReference type="NCBI Taxonomy" id="874422"/>
    <lineage>
        <taxon>Bacteria</taxon>
        <taxon>Pseudomonadati</taxon>
        <taxon>Bacteroidota</taxon>
        <taxon>Flavobacteriia</taxon>
        <taxon>Flavobacteriales</taxon>
        <taxon>Flavobacteriaceae</taxon>
        <taxon>Aquimarina</taxon>
    </lineage>
</organism>
<evidence type="ECO:0000313" key="5">
    <source>
        <dbReference type="EMBL" id="MEB3347261.1"/>
    </source>
</evidence>
<evidence type="ECO:0000256" key="1">
    <source>
        <dbReference type="ARBA" id="ARBA00000830"/>
    </source>
</evidence>
<reference evidence="5 6" key="1">
    <citation type="journal article" date="2013" name="Int. J. Syst. Evol. Microbiol.">
        <title>Aquimarina gracilis sp. nov., isolated from the gut microflora of a mussel, Mytilus coruscus, and emended description of Aquimarina spongiae.</title>
        <authorList>
            <person name="Park S.C."/>
            <person name="Choe H.N."/>
            <person name="Baik K.S."/>
            <person name="Seong C.N."/>
        </authorList>
    </citation>
    <scope>NUCLEOTIDE SEQUENCE [LARGE SCALE GENOMIC DNA]</scope>
    <source>
        <strain evidence="5 6">PSC32</strain>
    </source>
</reference>
<gene>
    <name evidence="5" type="ORF">U6A24_17430</name>
</gene>
<dbReference type="SUPFAM" id="SSF56784">
    <property type="entry name" value="HAD-like"/>
    <property type="match status" value="1"/>
</dbReference>
<dbReference type="Gene3D" id="1.10.150.240">
    <property type="entry name" value="Putative phosphatase, domain 2"/>
    <property type="match status" value="1"/>
</dbReference>
<proteinExistence type="inferred from homology"/>
<evidence type="ECO:0000256" key="4">
    <source>
        <dbReference type="ARBA" id="ARBA00013078"/>
    </source>
</evidence>
<name>A0ABU5ZZH9_9FLAO</name>
<dbReference type="PANTHER" id="PTHR43434">
    <property type="entry name" value="PHOSPHOGLYCOLATE PHOSPHATASE"/>
    <property type="match status" value="1"/>
</dbReference>
<dbReference type="SFLD" id="SFLDS00003">
    <property type="entry name" value="Haloacid_Dehalogenase"/>
    <property type="match status" value="1"/>
</dbReference>
<dbReference type="Gene3D" id="3.40.50.1000">
    <property type="entry name" value="HAD superfamily/HAD-like"/>
    <property type="match status" value="1"/>
</dbReference>
<dbReference type="InterPro" id="IPR036412">
    <property type="entry name" value="HAD-like_sf"/>
</dbReference>
<evidence type="ECO:0000256" key="3">
    <source>
        <dbReference type="ARBA" id="ARBA00006171"/>
    </source>
</evidence>
<accession>A0ABU5ZZH9</accession>
<dbReference type="RefSeq" id="WP_324181413.1">
    <property type="nucleotide sequence ID" value="NZ_BAABAW010000025.1"/>
</dbReference>
<dbReference type="Pfam" id="PF00702">
    <property type="entry name" value="Hydrolase"/>
    <property type="match status" value="1"/>
</dbReference>
<dbReference type="GO" id="GO:0016787">
    <property type="term" value="F:hydrolase activity"/>
    <property type="evidence" value="ECO:0007669"/>
    <property type="project" value="UniProtKB-KW"/>
</dbReference>
<evidence type="ECO:0000313" key="6">
    <source>
        <dbReference type="Proteomes" id="UP001327027"/>
    </source>
</evidence>
<comment type="caution">
    <text evidence="5">The sequence shown here is derived from an EMBL/GenBank/DDBJ whole genome shotgun (WGS) entry which is preliminary data.</text>
</comment>
<dbReference type="PANTHER" id="PTHR43434:SF1">
    <property type="entry name" value="PHOSPHOGLYCOLATE PHOSPHATASE"/>
    <property type="match status" value="1"/>
</dbReference>
<dbReference type="InterPro" id="IPR050155">
    <property type="entry name" value="HAD-like_hydrolase_sf"/>
</dbReference>
<dbReference type="EC" id="3.1.3.18" evidence="4"/>
<keyword evidence="6" id="KW-1185">Reference proteome</keyword>
<dbReference type="InterPro" id="IPR023214">
    <property type="entry name" value="HAD_sf"/>
</dbReference>
<protein>
    <recommendedName>
        <fullName evidence="4">phosphoglycolate phosphatase</fullName>
        <ecNumber evidence="4">3.1.3.18</ecNumber>
    </recommendedName>
</protein>
<comment type="pathway">
    <text evidence="2">Organic acid metabolism; glycolate biosynthesis; glycolate from 2-phosphoglycolate: step 1/1.</text>
</comment>
<dbReference type="SFLD" id="SFLDG01129">
    <property type="entry name" value="C1.5:_HAD__Beta-PGM__Phosphata"/>
    <property type="match status" value="1"/>
</dbReference>
<dbReference type="EMBL" id="JAYKLX010000008">
    <property type="protein sequence ID" value="MEB3347261.1"/>
    <property type="molecule type" value="Genomic_DNA"/>
</dbReference>
<keyword evidence="5" id="KW-0378">Hydrolase</keyword>
<sequence length="211" mass="24371">MFDIDGTLTDSVPMYLMSVTKSLMAMGISDIDTDYNNYKHHTDSYALRYNYERNFKKTFQKELLDDFETNLVLQMSNFDPVKEIRGARNLIQFFKDRQVSFCFATGALPRPAILKLEQCDIWFDKKILATSKTHESREGFVLDAIERSKAFYNKEQFDNIVSVGDGIWDLKTAQNLSIDFVGIGDRNRSKLEANGAQNCFSDLKEFKEALF</sequence>